<evidence type="ECO:0000256" key="2">
    <source>
        <dbReference type="ARBA" id="ARBA00023015"/>
    </source>
</evidence>
<dbReference type="GO" id="GO:0006355">
    <property type="term" value="P:regulation of DNA-templated transcription"/>
    <property type="evidence" value="ECO:0007669"/>
    <property type="project" value="InterPro"/>
</dbReference>
<evidence type="ECO:0000313" key="7">
    <source>
        <dbReference type="EMBL" id="OHV33178.1"/>
    </source>
</evidence>
<dbReference type="GO" id="GO:0000160">
    <property type="term" value="P:phosphorelay signal transduction system"/>
    <property type="evidence" value="ECO:0007669"/>
    <property type="project" value="InterPro"/>
</dbReference>
<sequence length="277" mass="30141">MTSTQRLVSTGMLIDELWNGQHPDRVENALQAHVSRLRQKLASLEPDAATSRLIAHSSGYELVVGEGELDAEIFANALTDIRARQSGTPPAVTAEALQDALGLWRGPMFGAARGGPRCRAASARYEELRLGALESLIDCELQCGEHARTIPLLRDLLREHPFQERFSQQLMIALYRCGRQAEALDVYRALRFRLMDELGLEPSPRMRDYERAILEQDPMLGRPAQVHVAGPVSAVGPASGVGPVSAVEGKAQPAVRPGGVLSKNLLRTLGREPSIAG</sequence>
<evidence type="ECO:0000313" key="8">
    <source>
        <dbReference type="Proteomes" id="UP000179627"/>
    </source>
</evidence>
<organism evidence="7 8">
    <name type="scientific">Parafrankia colletiae</name>
    <dbReference type="NCBI Taxonomy" id="573497"/>
    <lineage>
        <taxon>Bacteria</taxon>
        <taxon>Bacillati</taxon>
        <taxon>Actinomycetota</taxon>
        <taxon>Actinomycetes</taxon>
        <taxon>Frankiales</taxon>
        <taxon>Frankiaceae</taxon>
        <taxon>Parafrankia</taxon>
    </lineage>
</organism>
<dbReference type="Pfam" id="PF00486">
    <property type="entry name" value="Trans_reg_C"/>
    <property type="match status" value="1"/>
</dbReference>
<dbReference type="SUPFAM" id="SSF46894">
    <property type="entry name" value="C-terminal effector domain of the bipartite response regulators"/>
    <property type="match status" value="1"/>
</dbReference>
<dbReference type="GO" id="GO:0003677">
    <property type="term" value="F:DNA binding"/>
    <property type="evidence" value="ECO:0007669"/>
    <property type="project" value="UniProtKB-UniRule"/>
</dbReference>
<keyword evidence="2" id="KW-0805">Transcription regulation</keyword>
<dbReference type="CDD" id="cd15831">
    <property type="entry name" value="BTAD"/>
    <property type="match status" value="1"/>
</dbReference>
<dbReference type="Gene3D" id="1.10.10.10">
    <property type="entry name" value="Winged helix-like DNA-binding domain superfamily/Winged helix DNA-binding domain"/>
    <property type="match status" value="1"/>
</dbReference>
<evidence type="ECO:0000259" key="6">
    <source>
        <dbReference type="PROSITE" id="PS51755"/>
    </source>
</evidence>
<dbReference type="AlphaFoldDB" id="A0A1S1QEG6"/>
<dbReference type="PANTHER" id="PTHR35807">
    <property type="entry name" value="TRANSCRIPTIONAL REGULATOR REDD-RELATED"/>
    <property type="match status" value="1"/>
</dbReference>
<keyword evidence="8" id="KW-1185">Reference proteome</keyword>
<dbReference type="SUPFAM" id="SSF48452">
    <property type="entry name" value="TPR-like"/>
    <property type="match status" value="1"/>
</dbReference>
<evidence type="ECO:0000256" key="3">
    <source>
        <dbReference type="ARBA" id="ARBA00023125"/>
    </source>
</evidence>
<dbReference type="EMBL" id="MBLM01000134">
    <property type="protein sequence ID" value="OHV33178.1"/>
    <property type="molecule type" value="Genomic_DNA"/>
</dbReference>
<evidence type="ECO:0000256" key="5">
    <source>
        <dbReference type="PROSITE-ProRule" id="PRU01091"/>
    </source>
</evidence>
<dbReference type="InterPro" id="IPR001867">
    <property type="entry name" value="OmpR/PhoB-type_DNA-bd"/>
</dbReference>
<accession>A0A1S1QEG6</accession>
<name>A0A1S1QEG6_9ACTN</name>
<dbReference type="InterPro" id="IPR016032">
    <property type="entry name" value="Sig_transdc_resp-reg_C-effctor"/>
</dbReference>
<dbReference type="PANTHER" id="PTHR35807:SF1">
    <property type="entry name" value="TRANSCRIPTIONAL REGULATOR REDD"/>
    <property type="match status" value="1"/>
</dbReference>
<comment type="similarity">
    <text evidence="1">Belongs to the AfsR/DnrI/RedD regulatory family.</text>
</comment>
<dbReference type="Pfam" id="PF03704">
    <property type="entry name" value="BTAD"/>
    <property type="match status" value="1"/>
</dbReference>
<reference evidence="8" key="1">
    <citation type="submission" date="2016-07" db="EMBL/GenBank/DDBJ databases">
        <title>Sequence Frankia sp. strain CcI1.17.</title>
        <authorList>
            <person name="Ghodhbane-Gtari F."/>
            <person name="Swanson E."/>
            <person name="Gueddou A."/>
            <person name="Morris K."/>
            <person name="Hezbri K."/>
            <person name="Ktari A."/>
            <person name="Nouioui I."/>
            <person name="Abebe-Akele F."/>
            <person name="Simpson S."/>
            <person name="Thomas K."/>
            <person name="Gtari M."/>
            <person name="Tisa L.S."/>
            <person name="Hurst S."/>
        </authorList>
    </citation>
    <scope>NUCLEOTIDE SEQUENCE [LARGE SCALE GENOMIC DNA]</scope>
    <source>
        <strain evidence="8">Cc1.17</strain>
    </source>
</reference>
<dbReference type="InterPro" id="IPR005158">
    <property type="entry name" value="BTAD"/>
</dbReference>
<proteinExistence type="inferred from homology"/>
<dbReference type="Gene3D" id="1.25.40.10">
    <property type="entry name" value="Tetratricopeptide repeat domain"/>
    <property type="match status" value="1"/>
</dbReference>
<dbReference type="SMART" id="SM01043">
    <property type="entry name" value="BTAD"/>
    <property type="match status" value="1"/>
</dbReference>
<dbReference type="OrthoDB" id="3208838at2"/>
<feature type="domain" description="OmpR/PhoB-type" evidence="6">
    <location>
        <begin position="1"/>
        <end position="64"/>
    </location>
</feature>
<dbReference type="InterPro" id="IPR051677">
    <property type="entry name" value="AfsR-DnrI-RedD_regulator"/>
</dbReference>
<evidence type="ECO:0000256" key="1">
    <source>
        <dbReference type="ARBA" id="ARBA00005820"/>
    </source>
</evidence>
<gene>
    <name evidence="7" type="ORF">CC117_23425</name>
</gene>
<dbReference type="InterPro" id="IPR036388">
    <property type="entry name" value="WH-like_DNA-bd_sf"/>
</dbReference>
<keyword evidence="4" id="KW-0804">Transcription</keyword>
<comment type="caution">
    <text evidence="7">The sequence shown here is derived from an EMBL/GenBank/DDBJ whole genome shotgun (WGS) entry which is preliminary data.</text>
</comment>
<feature type="DNA-binding region" description="OmpR/PhoB-type" evidence="5">
    <location>
        <begin position="1"/>
        <end position="64"/>
    </location>
</feature>
<dbReference type="Proteomes" id="UP000179627">
    <property type="component" value="Unassembled WGS sequence"/>
</dbReference>
<keyword evidence="3 5" id="KW-0238">DNA-binding</keyword>
<evidence type="ECO:0000256" key="4">
    <source>
        <dbReference type="ARBA" id="ARBA00023163"/>
    </source>
</evidence>
<dbReference type="PROSITE" id="PS51755">
    <property type="entry name" value="OMPR_PHOB"/>
    <property type="match status" value="1"/>
</dbReference>
<dbReference type="InterPro" id="IPR011990">
    <property type="entry name" value="TPR-like_helical_dom_sf"/>
</dbReference>
<protein>
    <recommendedName>
        <fullName evidence="6">OmpR/PhoB-type domain-containing protein</fullName>
    </recommendedName>
</protein>